<comment type="caution">
    <text evidence="1">The sequence shown here is derived from an EMBL/GenBank/DDBJ whole genome shotgun (WGS) entry which is preliminary data.</text>
</comment>
<gene>
    <name evidence="1" type="ORF">BSTOLATCC_MIC1545</name>
</gene>
<evidence type="ECO:0000313" key="1">
    <source>
        <dbReference type="EMBL" id="CAG9310705.1"/>
    </source>
</evidence>
<protein>
    <submittedName>
        <fullName evidence="1">Uncharacterized protein</fullName>
    </submittedName>
</protein>
<organism evidence="1 2">
    <name type="scientific">Blepharisma stoltei</name>
    <dbReference type="NCBI Taxonomy" id="1481888"/>
    <lineage>
        <taxon>Eukaryota</taxon>
        <taxon>Sar</taxon>
        <taxon>Alveolata</taxon>
        <taxon>Ciliophora</taxon>
        <taxon>Postciliodesmatophora</taxon>
        <taxon>Heterotrichea</taxon>
        <taxon>Heterotrichida</taxon>
        <taxon>Blepharismidae</taxon>
        <taxon>Blepharisma</taxon>
    </lineage>
</organism>
<name>A0AAU9IMI2_9CILI</name>
<reference evidence="1" key="1">
    <citation type="submission" date="2021-09" db="EMBL/GenBank/DDBJ databases">
        <authorList>
            <consortium name="AG Swart"/>
            <person name="Singh M."/>
            <person name="Singh A."/>
            <person name="Seah K."/>
            <person name="Emmerich C."/>
        </authorList>
    </citation>
    <scope>NUCLEOTIDE SEQUENCE</scope>
    <source>
        <strain evidence="1">ATCC30299</strain>
    </source>
</reference>
<keyword evidence="2" id="KW-1185">Reference proteome</keyword>
<proteinExistence type="predicted"/>
<dbReference type="Proteomes" id="UP001162131">
    <property type="component" value="Unassembled WGS sequence"/>
</dbReference>
<accession>A0AAU9IMI2</accession>
<sequence length="69" mass="8180">MFRSYLHILKPYKFQPYKWIDGSRLSEAAKINSPLHFQNLSERRVYKQKSEPPEVSFPKISVINKADII</sequence>
<evidence type="ECO:0000313" key="2">
    <source>
        <dbReference type="Proteomes" id="UP001162131"/>
    </source>
</evidence>
<dbReference type="EMBL" id="CAJZBQ010000002">
    <property type="protein sequence ID" value="CAG9310705.1"/>
    <property type="molecule type" value="Genomic_DNA"/>
</dbReference>
<dbReference type="AlphaFoldDB" id="A0AAU9IMI2"/>